<dbReference type="AlphaFoldDB" id="A0A371DGU2"/>
<evidence type="ECO:0000313" key="3">
    <source>
        <dbReference type="Proteomes" id="UP000256964"/>
    </source>
</evidence>
<feature type="region of interest" description="Disordered" evidence="1">
    <location>
        <begin position="1"/>
        <end position="30"/>
    </location>
</feature>
<dbReference type="Proteomes" id="UP000256964">
    <property type="component" value="Unassembled WGS sequence"/>
</dbReference>
<evidence type="ECO:0000313" key="2">
    <source>
        <dbReference type="EMBL" id="RDX51752.1"/>
    </source>
</evidence>
<dbReference type="EMBL" id="KZ857393">
    <property type="protein sequence ID" value="RDX51752.1"/>
    <property type="molecule type" value="Genomic_DNA"/>
</dbReference>
<name>A0A371DGU2_9APHY</name>
<keyword evidence="3" id="KW-1185">Reference proteome</keyword>
<sequence length="152" mass="17074">MRLYMASGRLPHYGTEPRRNCQTPPNRPSAAARMSTLRSNHVGRAHAVNPSCVSSLNVCSDACTWRHNKMTEQVPPPLASRRAAVLFETSNLEAGELQGRYWCRKVQDHSSKQPLLLQRRTLTAWLVSARVGGPHRKQLHRGTNSQFASPHE</sequence>
<gene>
    <name evidence="2" type="ORF">OH76DRAFT_1401181</name>
</gene>
<reference evidence="2 3" key="1">
    <citation type="journal article" date="2018" name="Biotechnol. Biofuels">
        <title>Integrative visual omics of the white-rot fungus Polyporus brumalis exposes the biotechnological potential of its oxidative enzymes for delignifying raw plant biomass.</title>
        <authorList>
            <person name="Miyauchi S."/>
            <person name="Rancon A."/>
            <person name="Drula E."/>
            <person name="Hage H."/>
            <person name="Chaduli D."/>
            <person name="Favel A."/>
            <person name="Grisel S."/>
            <person name="Henrissat B."/>
            <person name="Herpoel-Gimbert I."/>
            <person name="Ruiz-Duenas F.J."/>
            <person name="Chevret D."/>
            <person name="Hainaut M."/>
            <person name="Lin J."/>
            <person name="Wang M."/>
            <person name="Pangilinan J."/>
            <person name="Lipzen A."/>
            <person name="Lesage-Meessen L."/>
            <person name="Navarro D."/>
            <person name="Riley R."/>
            <person name="Grigoriev I.V."/>
            <person name="Zhou S."/>
            <person name="Raouche S."/>
            <person name="Rosso M.N."/>
        </authorList>
    </citation>
    <scope>NUCLEOTIDE SEQUENCE [LARGE SCALE GENOMIC DNA]</scope>
    <source>
        <strain evidence="2 3">BRFM 1820</strain>
    </source>
</reference>
<evidence type="ECO:0000256" key="1">
    <source>
        <dbReference type="SAM" id="MobiDB-lite"/>
    </source>
</evidence>
<accession>A0A371DGU2</accession>
<organism evidence="2 3">
    <name type="scientific">Lentinus brumalis</name>
    <dbReference type="NCBI Taxonomy" id="2498619"/>
    <lineage>
        <taxon>Eukaryota</taxon>
        <taxon>Fungi</taxon>
        <taxon>Dikarya</taxon>
        <taxon>Basidiomycota</taxon>
        <taxon>Agaricomycotina</taxon>
        <taxon>Agaricomycetes</taxon>
        <taxon>Polyporales</taxon>
        <taxon>Polyporaceae</taxon>
        <taxon>Lentinus</taxon>
    </lineage>
</organism>
<proteinExistence type="predicted"/>
<protein>
    <submittedName>
        <fullName evidence="2">Uncharacterized protein</fullName>
    </submittedName>
</protein>